<keyword evidence="5" id="KW-1185">Reference proteome</keyword>
<dbReference type="Gene3D" id="1.25.40.390">
    <property type="match status" value="1"/>
</dbReference>
<evidence type="ECO:0000313" key="2">
    <source>
        <dbReference type="EMBL" id="GJM49121.1"/>
    </source>
</evidence>
<dbReference type="InterPro" id="IPR011990">
    <property type="entry name" value="TPR-like_helical_dom_sf"/>
</dbReference>
<dbReference type="Proteomes" id="UP001208692">
    <property type="component" value="Unassembled WGS sequence"/>
</dbReference>
<evidence type="ECO:0000313" key="4">
    <source>
        <dbReference type="Proteomes" id="UP001207736"/>
    </source>
</evidence>
<dbReference type="AlphaFoldDB" id="A0AAV5AP95"/>
<protein>
    <recommendedName>
        <fullName evidence="6">SusD/RagB family nutrient-binding outer membrane lipoprotein</fullName>
    </recommendedName>
</protein>
<sequence length="533" mass="60222">MTMACTKDFQEINTNPTNPTQKQAERDGVNISGYLGSIQNQIIPTRVVGGANLYQTSINMMGDSYIGYMAPPINKWNGERTMITGYMAPWWMNGNYTGMFSSIIASWRQIKTNTIDKDPNDATYKAIYQMVMICRALGMLRATDMFGPLPLSNQGKGLVSVPYDSVEDIYNLLFSELKEAADYLKDYKESYTLPESIKESDYYFNGDLNKWIKFANSIRLRMAVRIRYVNQAKASEEAKAALEGGVMENIDDMAKLQTNERLIILNSLELIANNYKDARMGATILSYLKGYNDPRMKVYFTLNPEQKPDGYINQTELQGIRAGFKGAKEYLGFGYPNVKENTPTYVMKASEVYFLRAEAKLFGLTNDTKTDEALYKEGIELSFRENGVTDNSYINNTNKPSDYVDPLDSKNNQGAPATITTQYTGTNEDKLEKIITQKYLAIFPDGHEAWTEWRRTGYPRQIKPVAYNADAIHGNTIISPDGRTKGVRRAIYPQSEYQGVNKENVIKGVQLLGPGAIDDCNAHLWWDVNPSTR</sequence>
<proteinExistence type="predicted"/>
<dbReference type="EMBL" id="BQKA01000003">
    <property type="protein sequence ID" value="GJM49121.1"/>
    <property type="molecule type" value="Genomic_DNA"/>
</dbReference>
<feature type="region of interest" description="Disordered" evidence="1">
    <location>
        <begin position="1"/>
        <end position="25"/>
    </location>
</feature>
<reference evidence="2 5" key="1">
    <citation type="submission" date="2021-11" db="EMBL/GenBank/DDBJ databases">
        <title>Draft genome sequence of Capnocytophaga sp. strain KC07075 isolated from cat oral cavity.</title>
        <authorList>
            <person name="Suzuki M."/>
            <person name="Imaoka K."/>
            <person name="Kimura M."/>
            <person name="Morikawa S."/>
            <person name="Maeda K."/>
        </authorList>
    </citation>
    <scope>NUCLEOTIDE SEQUENCE</scope>
    <source>
        <strain evidence="2">KC07075</strain>
        <strain evidence="3 5">KC07079</strain>
    </source>
</reference>
<comment type="caution">
    <text evidence="2">The sequence shown here is derived from an EMBL/GenBank/DDBJ whole genome shotgun (WGS) entry which is preliminary data.</text>
</comment>
<evidence type="ECO:0000256" key="1">
    <source>
        <dbReference type="SAM" id="MobiDB-lite"/>
    </source>
</evidence>
<dbReference type="EMBL" id="BQKB01000045">
    <property type="protein sequence ID" value="GJM53695.1"/>
    <property type="molecule type" value="Genomic_DNA"/>
</dbReference>
<evidence type="ECO:0000313" key="5">
    <source>
        <dbReference type="Proteomes" id="UP001208692"/>
    </source>
</evidence>
<accession>A0AAV5AP95</accession>
<evidence type="ECO:0008006" key="6">
    <source>
        <dbReference type="Google" id="ProtNLM"/>
    </source>
</evidence>
<dbReference type="Pfam" id="PF12741">
    <property type="entry name" value="SusD-like"/>
    <property type="match status" value="1"/>
</dbReference>
<name>A0AAV5AP95_9FLAO</name>
<feature type="compositionally biased region" description="Polar residues" evidence="1">
    <location>
        <begin position="11"/>
        <end position="22"/>
    </location>
</feature>
<dbReference type="SUPFAM" id="SSF48452">
    <property type="entry name" value="TPR-like"/>
    <property type="match status" value="1"/>
</dbReference>
<evidence type="ECO:0000313" key="3">
    <source>
        <dbReference type="EMBL" id="GJM53695.1"/>
    </source>
</evidence>
<organism evidence="2 4">
    <name type="scientific">Capnocytophaga catalasegens</name>
    <dbReference type="NCBI Taxonomy" id="1004260"/>
    <lineage>
        <taxon>Bacteria</taxon>
        <taxon>Pseudomonadati</taxon>
        <taxon>Bacteroidota</taxon>
        <taxon>Flavobacteriia</taxon>
        <taxon>Flavobacteriales</taxon>
        <taxon>Flavobacteriaceae</taxon>
        <taxon>Capnocytophaga</taxon>
    </lineage>
</organism>
<gene>
    <name evidence="2" type="ORF">RCZ15_00970</name>
    <name evidence="3" type="ORF">RCZ16_20110</name>
</gene>
<dbReference type="Proteomes" id="UP001207736">
    <property type="component" value="Unassembled WGS sequence"/>
</dbReference>
<dbReference type="InterPro" id="IPR024302">
    <property type="entry name" value="SusD-like"/>
</dbReference>